<proteinExistence type="predicted"/>
<dbReference type="RefSeq" id="WP_092648965.1">
    <property type="nucleotide sequence ID" value="NZ_LT629792.1"/>
</dbReference>
<reference evidence="1 2" key="1">
    <citation type="submission" date="2016-10" db="EMBL/GenBank/DDBJ databases">
        <authorList>
            <person name="Varghese N."/>
            <person name="Submissions S."/>
        </authorList>
    </citation>
    <scope>NUCLEOTIDE SEQUENCE [LARGE SCALE GENOMIC DNA]</scope>
    <source>
        <strain evidence="1 2">DSM 9169</strain>
    </source>
</reference>
<name>A0ABY0VCL5_9ACTO</name>
<keyword evidence="2" id="KW-1185">Reference proteome</keyword>
<dbReference type="Proteomes" id="UP000198976">
    <property type="component" value="Chromosome I"/>
</dbReference>
<sequence length="149" mass="16154">MPATTDILQIPYPIAGDRVADYPALAKRQAETIDKLFTDWQRLTVSNGWETVAGHEPRARMVAGLVVIEGAVIRRVGGYLNNIAILPVNMRPAKTQFIGACVARKDSPNIAYAELFTSSNGQLSIDSYTSVDSGTGWLVPLAATFYPAK</sequence>
<organism evidence="1 2">
    <name type="scientific">Schaalia radingae</name>
    <dbReference type="NCBI Taxonomy" id="131110"/>
    <lineage>
        <taxon>Bacteria</taxon>
        <taxon>Bacillati</taxon>
        <taxon>Actinomycetota</taxon>
        <taxon>Actinomycetes</taxon>
        <taxon>Actinomycetales</taxon>
        <taxon>Actinomycetaceae</taxon>
        <taxon>Schaalia</taxon>
    </lineage>
</organism>
<gene>
    <name evidence="1" type="ORF">SAMN04489714_2050</name>
</gene>
<evidence type="ECO:0000313" key="2">
    <source>
        <dbReference type="Proteomes" id="UP000198976"/>
    </source>
</evidence>
<accession>A0ABY0VCL5</accession>
<dbReference type="EMBL" id="LT629792">
    <property type="protein sequence ID" value="SDU08211.1"/>
    <property type="molecule type" value="Genomic_DNA"/>
</dbReference>
<protein>
    <submittedName>
        <fullName evidence="1">Uncharacterized protein</fullName>
    </submittedName>
</protein>
<evidence type="ECO:0000313" key="1">
    <source>
        <dbReference type="EMBL" id="SDU08211.1"/>
    </source>
</evidence>